<gene>
    <name evidence="2" type="ORF">B456_004G0845001</name>
</gene>
<feature type="repeat" description="WD" evidence="1">
    <location>
        <begin position="220"/>
        <end position="252"/>
    </location>
</feature>
<name>A0A0D2QNB4_GOSRA</name>
<evidence type="ECO:0000313" key="3">
    <source>
        <dbReference type="Proteomes" id="UP000032304"/>
    </source>
</evidence>
<dbReference type="AlphaFoldDB" id="A0A0D2QNB4"/>
<dbReference type="Proteomes" id="UP000032304">
    <property type="component" value="Chromosome 4"/>
</dbReference>
<keyword evidence="1" id="KW-0853">WD repeat</keyword>
<dbReference type="Gene3D" id="2.130.10.10">
    <property type="entry name" value="YVTN repeat-like/Quinoprotein amine dehydrogenase"/>
    <property type="match status" value="1"/>
</dbReference>
<accession>A0A0D2QNB4</accession>
<keyword evidence="3" id="KW-1185">Reference proteome</keyword>
<organism evidence="2 3">
    <name type="scientific">Gossypium raimondii</name>
    <name type="common">Peruvian cotton</name>
    <name type="synonym">Gossypium klotzschianum subsp. raimondii</name>
    <dbReference type="NCBI Taxonomy" id="29730"/>
    <lineage>
        <taxon>Eukaryota</taxon>
        <taxon>Viridiplantae</taxon>
        <taxon>Streptophyta</taxon>
        <taxon>Embryophyta</taxon>
        <taxon>Tracheophyta</taxon>
        <taxon>Spermatophyta</taxon>
        <taxon>Magnoliopsida</taxon>
        <taxon>eudicotyledons</taxon>
        <taxon>Gunneridae</taxon>
        <taxon>Pentapetalae</taxon>
        <taxon>rosids</taxon>
        <taxon>malvids</taxon>
        <taxon>Malvales</taxon>
        <taxon>Malvaceae</taxon>
        <taxon>Malvoideae</taxon>
        <taxon>Gossypium</taxon>
    </lineage>
</organism>
<dbReference type="InterPro" id="IPR036322">
    <property type="entry name" value="WD40_repeat_dom_sf"/>
</dbReference>
<dbReference type="SUPFAM" id="SSF50978">
    <property type="entry name" value="WD40 repeat-like"/>
    <property type="match status" value="1"/>
</dbReference>
<dbReference type="STRING" id="29730.A0A0D2QNB4"/>
<dbReference type="PROSITE" id="PS50294">
    <property type="entry name" value="WD_REPEATS_REGION"/>
    <property type="match status" value="1"/>
</dbReference>
<sequence>MGYAMSRLEIESELFEGGNVTNEAGCSNRFDKPFCKVDHEIAQLTNLKSVPNERLHQLMPGKKKLPVSPVKMLAGREGNYSRRGGFSLADRCHMISRYFPGSDIRIYNVDRGWKVQKNILAKSLLWTVTDTSLSPDQRHLVYTRMSPIVHIVNVGSATRESLANITEVLEGLDFSAADGEYSFGIFSVKFSTDGRELVAGSSDDSIYIYDLEANKLSLLIAAHMADVNTVTFADESGNLIYSGSDDNLCKVWGRRCFVAKDKPAGVLMGHLEGVTFIDS</sequence>
<protein>
    <submittedName>
        <fullName evidence="2">Uncharacterized protein</fullName>
    </submittedName>
</protein>
<feature type="repeat" description="WD" evidence="1">
    <location>
        <begin position="185"/>
        <end position="219"/>
    </location>
</feature>
<dbReference type="InterPro" id="IPR001680">
    <property type="entry name" value="WD40_rpt"/>
</dbReference>
<dbReference type="SMART" id="SM00320">
    <property type="entry name" value="WD40"/>
    <property type="match status" value="2"/>
</dbReference>
<evidence type="ECO:0000313" key="2">
    <source>
        <dbReference type="EMBL" id="KJB21269.1"/>
    </source>
</evidence>
<dbReference type="InterPro" id="IPR015943">
    <property type="entry name" value="WD40/YVTN_repeat-like_dom_sf"/>
</dbReference>
<dbReference type="PROSITE" id="PS50082">
    <property type="entry name" value="WD_REPEATS_2"/>
    <property type="match status" value="2"/>
</dbReference>
<dbReference type="PANTHER" id="PTHR19847">
    <property type="entry name" value="DDB1- AND CUL4-ASSOCIATED FACTOR 11"/>
    <property type="match status" value="1"/>
</dbReference>
<reference evidence="2 3" key="1">
    <citation type="journal article" date="2012" name="Nature">
        <title>Repeated polyploidization of Gossypium genomes and the evolution of spinnable cotton fibres.</title>
        <authorList>
            <person name="Paterson A.H."/>
            <person name="Wendel J.F."/>
            <person name="Gundlach H."/>
            <person name="Guo H."/>
            <person name="Jenkins J."/>
            <person name="Jin D."/>
            <person name="Llewellyn D."/>
            <person name="Showmaker K.C."/>
            <person name="Shu S."/>
            <person name="Udall J."/>
            <person name="Yoo M.J."/>
            <person name="Byers R."/>
            <person name="Chen W."/>
            <person name="Doron-Faigenboim A."/>
            <person name="Duke M.V."/>
            <person name="Gong L."/>
            <person name="Grimwood J."/>
            <person name="Grover C."/>
            <person name="Grupp K."/>
            <person name="Hu G."/>
            <person name="Lee T.H."/>
            <person name="Li J."/>
            <person name="Lin L."/>
            <person name="Liu T."/>
            <person name="Marler B.S."/>
            <person name="Page J.T."/>
            <person name="Roberts A.W."/>
            <person name="Romanel E."/>
            <person name="Sanders W.S."/>
            <person name="Szadkowski E."/>
            <person name="Tan X."/>
            <person name="Tang H."/>
            <person name="Xu C."/>
            <person name="Wang J."/>
            <person name="Wang Z."/>
            <person name="Zhang D."/>
            <person name="Zhang L."/>
            <person name="Ashrafi H."/>
            <person name="Bedon F."/>
            <person name="Bowers J.E."/>
            <person name="Brubaker C.L."/>
            <person name="Chee P.W."/>
            <person name="Das S."/>
            <person name="Gingle A.R."/>
            <person name="Haigler C.H."/>
            <person name="Harker D."/>
            <person name="Hoffmann L.V."/>
            <person name="Hovav R."/>
            <person name="Jones D.C."/>
            <person name="Lemke C."/>
            <person name="Mansoor S."/>
            <person name="ur Rahman M."/>
            <person name="Rainville L.N."/>
            <person name="Rambani A."/>
            <person name="Reddy U.K."/>
            <person name="Rong J.K."/>
            <person name="Saranga Y."/>
            <person name="Scheffler B.E."/>
            <person name="Scheffler J.A."/>
            <person name="Stelly D.M."/>
            <person name="Triplett B.A."/>
            <person name="Van Deynze A."/>
            <person name="Vaslin M.F."/>
            <person name="Waghmare V.N."/>
            <person name="Walford S.A."/>
            <person name="Wright R.J."/>
            <person name="Zaki E.A."/>
            <person name="Zhang T."/>
            <person name="Dennis E.S."/>
            <person name="Mayer K.F."/>
            <person name="Peterson D.G."/>
            <person name="Rokhsar D.S."/>
            <person name="Wang X."/>
            <person name="Schmutz J."/>
        </authorList>
    </citation>
    <scope>NUCLEOTIDE SEQUENCE [LARGE SCALE GENOMIC DNA]</scope>
</reference>
<dbReference type="PANTHER" id="PTHR19847:SF27">
    <property type="entry name" value="LEC14B HOMOLOG"/>
    <property type="match status" value="1"/>
</dbReference>
<dbReference type="Pfam" id="PF00400">
    <property type="entry name" value="WD40"/>
    <property type="match status" value="2"/>
</dbReference>
<dbReference type="InterPro" id="IPR051859">
    <property type="entry name" value="DCAF"/>
</dbReference>
<dbReference type="Gramene" id="KJB21269">
    <property type="protein sequence ID" value="KJB21269"/>
    <property type="gene ID" value="B456_004G0845001"/>
</dbReference>
<dbReference type="GO" id="GO:0080008">
    <property type="term" value="C:Cul4-RING E3 ubiquitin ligase complex"/>
    <property type="evidence" value="ECO:0007669"/>
    <property type="project" value="TreeGrafter"/>
</dbReference>
<evidence type="ECO:0000256" key="1">
    <source>
        <dbReference type="PROSITE-ProRule" id="PRU00221"/>
    </source>
</evidence>
<dbReference type="EMBL" id="CM001743">
    <property type="protein sequence ID" value="KJB21269.1"/>
    <property type="molecule type" value="Genomic_DNA"/>
</dbReference>
<dbReference type="GO" id="GO:0043161">
    <property type="term" value="P:proteasome-mediated ubiquitin-dependent protein catabolic process"/>
    <property type="evidence" value="ECO:0007669"/>
    <property type="project" value="TreeGrafter"/>
</dbReference>
<proteinExistence type="predicted"/>